<protein>
    <submittedName>
        <fullName evidence="1">Uncharacterized protein</fullName>
    </submittedName>
</protein>
<proteinExistence type="predicted"/>
<keyword evidence="2" id="KW-1185">Reference proteome</keyword>
<evidence type="ECO:0000313" key="1">
    <source>
        <dbReference type="EMBL" id="TGD76089.1"/>
    </source>
</evidence>
<dbReference type="EMBL" id="SRLE01000001">
    <property type="protein sequence ID" value="TGD76089.1"/>
    <property type="molecule type" value="Genomic_DNA"/>
</dbReference>
<dbReference type="OrthoDB" id="1746166at2"/>
<dbReference type="RefSeq" id="WP_135440666.1">
    <property type="nucleotide sequence ID" value="NZ_SRLE01000001.1"/>
</dbReference>
<accession>A0A4Z0M996</accession>
<dbReference type="Proteomes" id="UP000298050">
    <property type="component" value="Unassembled WGS sequence"/>
</dbReference>
<gene>
    <name evidence="1" type="ORF">E4634_00625</name>
</gene>
<dbReference type="AlphaFoldDB" id="A0A4Z0M996"/>
<sequence length="461" mass="51037">MLRRGDFIKVGWDGMGNVRSQLAQSLAYFNGYVYLGVTHHAGHGPQDCARILRLTPGTCDWEVMFTSPLVEADERAAAQDTMRKMMRAGNMDFQTEEMVPLYRGIRNLTVFQSPTDAYPALYAGTISNWGAHVLRSEDGVNFEVVSEAGMGNDSIMSFRSLVPFKGRMFAAPTGTATDKGFDRNLRSDPTVYVSSDPARGDWQAANEPGFGDERNIAITRLAVFNDHLYASVTNPYRGFELWKTTAEGEPPFQWSRVLECGAYRNNLNEMAPTMEAFGDALYVGSGIAGLGYDPEHDVGPAAAELIRVRADDSWDLIMGTHRATPDGYKKPISGEGPGFNEQYNSVIWSMAEHNGCFYVGTHQVETWVAAFRPGLSDGGGGFHLWATEDGDNWEAVSLDGFGNRYMYGIRSFVSTPQGLYFGTANNYMKMRRRRGGRFAEQAEVEEDPNLNTGAEVWLGQP</sequence>
<reference evidence="1 2" key="1">
    <citation type="submission" date="2019-04" db="EMBL/GenBank/DDBJ databases">
        <title>Taxonomy of novel Haliea sp. from mangrove soil of West Coast of India.</title>
        <authorList>
            <person name="Verma A."/>
            <person name="Kumar P."/>
            <person name="Krishnamurthi S."/>
        </authorList>
    </citation>
    <scope>NUCLEOTIDE SEQUENCE [LARGE SCALE GENOMIC DNA]</scope>
    <source>
        <strain evidence="1 2">SAOS-164</strain>
    </source>
</reference>
<organism evidence="1 2">
    <name type="scientific">Mangrovimicrobium sediminis</name>
    <dbReference type="NCBI Taxonomy" id="2562682"/>
    <lineage>
        <taxon>Bacteria</taxon>
        <taxon>Pseudomonadati</taxon>
        <taxon>Pseudomonadota</taxon>
        <taxon>Gammaproteobacteria</taxon>
        <taxon>Cellvibrionales</taxon>
        <taxon>Halieaceae</taxon>
        <taxon>Mangrovimicrobium</taxon>
    </lineage>
</organism>
<name>A0A4Z0M996_9GAMM</name>
<evidence type="ECO:0000313" key="2">
    <source>
        <dbReference type="Proteomes" id="UP000298050"/>
    </source>
</evidence>
<comment type="caution">
    <text evidence="1">The sequence shown here is derived from an EMBL/GenBank/DDBJ whole genome shotgun (WGS) entry which is preliminary data.</text>
</comment>